<dbReference type="InterPro" id="IPR045069">
    <property type="entry name" value="MATE_euk"/>
</dbReference>
<dbReference type="InterPro" id="IPR002528">
    <property type="entry name" value="MATE_fam"/>
</dbReference>
<dbReference type="AlphaFoldDB" id="A0A2P2ILP5"/>
<evidence type="ECO:0000256" key="1">
    <source>
        <dbReference type="ARBA" id="ARBA00004141"/>
    </source>
</evidence>
<dbReference type="GO" id="GO:1990961">
    <property type="term" value="P:xenobiotic detoxification by transmembrane export across the plasma membrane"/>
    <property type="evidence" value="ECO:0007669"/>
    <property type="project" value="InterPro"/>
</dbReference>
<evidence type="ECO:0000256" key="5">
    <source>
        <dbReference type="ARBA" id="ARBA00023136"/>
    </source>
</evidence>
<dbReference type="NCBIfam" id="TIGR00797">
    <property type="entry name" value="matE"/>
    <property type="match status" value="1"/>
</dbReference>
<keyword evidence="5 6" id="KW-0472">Membrane</keyword>
<dbReference type="PANTHER" id="PTHR11206">
    <property type="entry name" value="MULTIDRUG RESISTANCE PROTEIN"/>
    <property type="match status" value="1"/>
</dbReference>
<feature type="transmembrane region" description="Helical" evidence="6">
    <location>
        <begin position="389"/>
        <end position="412"/>
    </location>
</feature>
<evidence type="ECO:0000256" key="3">
    <source>
        <dbReference type="ARBA" id="ARBA00022692"/>
    </source>
</evidence>
<dbReference type="GO" id="GO:0015297">
    <property type="term" value="F:antiporter activity"/>
    <property type="evidence" value="ECO:0007669"/>
    <property type="project" value="InterPro"/>
</dbReference>
<feature type="transmembrane region" description="Helical" evidence="6">
    <location>
        <begin position="449"/>
        <end position="470"/>
    </location>
</feature>
<protein>
    <recommendedName>
        <fullName evidence="6">Protein DETOXIFICATION</fullName>
    </recommendedName>
    <alternativeName>
        <fullName evidence="6">Multidrug and toxic compound extrusion protein</fullName>
    </alternativeName>
</protein>
<dbReference type="CDD" id="cd13132">
    <property type="entry name" value="MATE_eukaryotic"/>
    <property type="match status" value="1"/>
</dbReference>
<comment type="subcellular location">
    <subcellularLocation>
        <location evidence="1">Membrane</location>
        <topology evidence="1">Multi-pass membrane protein</topology>
    </subcellularLocation>
</comment>
<dbReference type="GO" id="GO:0016020">
    <property type="term" value="C:membrane"/>
    <property type="evidence" value="ECO:0007669"/>
    <property type="project" value="UniProtKB-SubCell"/>
</dbReference>
<feature type="transmembrane region" description="Helical" evidence="6">
    <location>
        <begin position="164"/>
        <end position="185"/>
    </location>
</feature>
<feature type="transmembrane region" description="Helical" evidence="6">
    <location>
        <begin position="197"/>
        <end position="218"/>
    </location>
</feature>
<evidence type="ECO:0000256" key="2">
    <source>
        <dbReference type="ARBA" id="ARBA00010199"/>
    </source>
</evidence>
<reference evidence="7" key="1">
    <citation type="submission" date="2018-02" db="EMBL/GenBank/DDBJ databases">
        <title>Rhizophora mucronata_Transcriptome.</title>
        <authorList>
            <person name="Meera S.P."/>
            <person name="Sreeshan A."/>
            <person name="Augustine A."/>
        </authorList>
    </citation>
    <scope>NUCLEOTIDE SEQUENCE</scope>
    <source>
        <tissue evidence="7">Leaf</tissue>
    </source>
</reference>
<sequence length="501" mass="54939">MENSLPGRRMKLEEEEECESPLLTVAHYHRQSNDLSCLIRGTWLESRKIWQIAGPSIFSRLAMFSMTVVTQAFAGHLGDLNLAAISIATTVIISISFGFLLGMASALETLCGQAFGAKQYSMLGIYLQRSWIVLVLCSILLLPMFLFATPLLKLIGQSTEVAEQTGVVALWLIPFHFSLPFQFTLQRFLQCQLKTGVTAWVSGVALAIHVLLTWVFVYKLRVGIVWTSLILDFSWWVSVFGMLGYCVCGGCPLTWTGFSFQAFLGLWEFFKLSVASGVMLSLENFYYRMLIIVSGYIHHNEVAIDALSICMTIYGWESMIPLGFLAATGVRVANEPGAANAKGAKFATSVSVLVSLVVGLLFWLIIIVFPQKLAAIFTSSSSIITMVEGLAVLLAFTILLNCIQPVLSGVAVGCGWQALIAFINIGCYYIVGLPAGIFFGWFLHLGLKGIWTGMIGGTVIQTLVLIIITMKCEWEKEAEKARAHISQEAASNLYTSCSDAG</sequence>
<keyword evidence="3 6" id="KW-0812">Transmembrane</keyword>
<feature type="transmembrane region" description="Helical" evidence="6">
    <location>
        <begin position="131"/>
        <end position="152"/>
    </location>
</feature>
<name>A0A2P2ILP5_RHIMU</name>
<evidence type="ECO:0000256" key="6">
    <source>
        <dbReference type="RuleBase" id="RU004914"/>
    </source>
</evidence>
<accession>A0A2P2ILP5</accession>
<dbReference type="EMBL" id="GGEC01001674">
    <property type="protein sequence ID" value="MBW82157.1"/>
    <property type="molecule type" value="Transcribed_RNA"/>
</dbReference>
<feature type="transmembrane region" description="Helical" evidence="6">
    <location>
        <begin position="302"/>
        <end position="325"/>
    </location>
</feature>
<evidence type="ECO:0000256" key="4">
    <source>
        <dbReference type="ARBA" id="ARBA00022989"/>
    </source>
</evidence>
<dbReference type="GO" id="GO:0042910">
    <property type="term" value="F:xenobiotic transmembrane transporter activity"/>
    <property type="evidence" value="ECO:0007669"/>
    <property type="project" value="InterPro"/>
</dbReference>
<feature type="transmembrane region" description="Helical" evidence="6">
    <location>
        <begin position="57"/>
        <end position="77"/>
    </location>
</feature>
<organism evidence="7">
    <name type="scientific">Rhizophora mucronata</name>
    <name type="common">Asiatic mangrove</name>
    <dbReference type="NCBI Taxonomy" id="61149"/>
    <lineage>
        <taxon>Eukaryota</taxon>
        <taxon>Viridiplantae</taxon>
        <taxon>Streptophyta</taxon>
        <taxon>Embryophyta</taxon>
        <taxon>Tracheophyta</taxon>
        <taxon>Spermatophyta</taxon>
        <taxon>Magnoliopsida</taxon>
        <taxon>eudicotyledons</taxon>
        <taxon>Gunneridae</taxon>
        <taxon>Pentapetalae</taxon>
        <taxon>rosids</taxon>
        <taxon>fabids</taxon>
        <taxon>Malpighiales</taxon>
        <taxon>Rhizophoraceae</taxon>
        <taxon>Rhizophora</taxon>
    </lineage>
</organism>
<dbReference type="Pfam" id="PF01554">
    <property type="entry name" value="MatE"/>
    <property type="match status" value="2"/>
</dbReference>
<feature type="transmembrane region" description="Helical" evidence="6">
    <location>
        <begin position="419"/>
        <end position="443"/>
    </location>
</feature>
<comment type="similarity">
    <text evidence="2 6">Belongs to the multi antimicrobial extrusion (MATE) (TC 2.A.66.1) family.</text>
</comment>
<feature type="transmembrane region" description="Helical" evidence="6">
    <location>
        <begin position="83"/>
        <end position="110"/>
    </location>
</feature>
<proteinExistence type="inferred from homology"/>
<evidence type="ECO:0000313" key="7">
    <source>
        <dbReference type="EMBL" id="MBW82157.1"/>
    </source>
</evidence>
<keyword evidence="4 6" id="KW-1133">Transmembrane helix</keyword>
<feature type="transmembrane region" description="Helical" evidence="6">
    <location>
        <begin position="233"/>
        <end position="255"/>
    </location>
</feature>
<feature type="transmembrane region" description="Helical" evidence="6">
    <location>
        <begin position="346"/>
        <end position="369"/>
    </location>
</feature>